<dbReference type="PANTHER" id="PTHR47660:SF2">
    <property type="entry name" value="TRANSCRIPTION FACTOR WITH C2H2 AND ZN(2)-CYS(6) DNA BINDING DOMAIN (EUROFUNG)"/>
    <property type="match status" value="1"/>
</dbReference>
<dbReference type="HOGENOM" id="CLU_025509_0_0_1"/>
<evidence type="ECO:0000256" key="6">
    <source>
        <dbReference type="SAM" id="MobiDB-lite"/>
    </source>
</evidence>
<evidence type="ECO:0000259" key="7">
    <source>
        <dbReference type="PROSITE" id="PS50048"/>
    </source>
</evidence>
<dbReference type="SMART" id="SM00066">
    <property type="entry name" value="GAL4"/>
    <property type="match status" value="1"/>
</dbReference>
<reference evidence="9" key="2">
    <citation type="journal article" date="2013" name="PLoS Genet.">
        <title>Comparative genome structure, secondary metabolite, and effector coding capacity across Cochliobolus pathogens.</title>
        <authorList>
            <person name="Condon B.J."/>
            <person name="Leng Y."/>
            <person name="Wu D."/>
            <person name="Bushley K.E."/>
            <person name="Ohm R.A."/>
            <person name="Otillar R."/>
            <person name="Martin J."/>
            <person name="Schackwitz W."/>
            <person name="Grimwood J."/>
            <person name="MohdZainudin N."/>
            <person name="Xue C."/>
            <person name="Wang R."/>
            <person name="Manning V.A."/>
            <person name="Dhillon B."/>
            <person name="Tu Z.J."/>
            <person name="Steffenson B.J."/>
            <person name="Salamov A."/>
            <person name="Sun H."/>
            <person name="Lowry S."/>
            <person name="LaButti K."/>
            <person name="Han J."/>
            <person name="Copeland A."/>
            <person name="Lindquist E."/>
            <person name="Barry K."/>
            <person name="Schmutz J."/>
            <person name="Baker S.E."/>
            <person name="Ciuffetti L.M."/>
            <person name="Grigoriev I.V."/>
            <person name="Zhong S."/>
            <person name="Turgeon B.G."/>
        </authorList>
    </citation>
    <scope>NUCLEOTIDE SEQUENCE [LARGE SCALE GENOMIC DNA]</scope>
    <source>
        <strain evidence="9">C5 / ATCC 48332 / race O</strain>
    </source>
</reference>
<evidence type="ECO:0000256" key="3">
    <source>
        <dbReference type="ARBA" id="ARBA00023015"/>
    </source>
</evidence>
<evidence type="ECO:0000256" key="2">
    <source>
        <dbReference type="ARBA" id="ARBA00022833"/>
    </source>
</evidence>
<evidence type="ECO:0000313" key="9">
    <source>
        <dbReference type="Proteomes" id="UP000016936"/>
    </source>
</evidence>
<dbReference type="PROSITE" id="PS50048">
    <property type="entry name" value="ZN2_CY6_FUNGAL_2"/>
    <property type="match status" value="1"/>
</dbReference>
<dbReference type="OMA" id="ESKHIET"/>
<gene>
    <name evidence="8" type="ORF">COCHEDRAFT_1201160</name>
</gene>
<dbReference type="SUPFAM" id="SSF57701">
    <property type="entry name" value="Zn2/Cys6 DNA-binding domain"/>
    <property type="match status" value="1"/>
</dbReference>
<dbReference type="PROSITE" id="PS00463">
    <property type="entry name" value="ZN2_CY6_FUNGAL_1"/>
    <property type="match status" value="1"/>
</dbReference>
<dbReference type="STRING" id="701091.M2V3D3"/>
<keyword evidence="9" id="KW-1185">Reference proteome</keyword>
<keyword evidence="2" id="KW-0862">Zinc</keyword>
<evidence type="ECO:0000256" key="1">
    <source>
        <dbReference type="ARBA" id="ARBA00022723"/>
    </source>
</evidence>
<keyword evidence="5" id="KW-0539">Nucleus</keyword>
<protein>
    <recommendedName>
        <fullName evidence="7">Zn(2)-C6 fungal-type domain-containing protein</fullName>
    </recommendedName>
</protein>
<dbReference type="GO" id="GO:0000981">
    <property type="term" value="F:DNA-binding transcription factor activity, RNA polymerase II-specific"/>
    <property type="evidence" value="ECO:0007669"/>
    <property type="project" value="InterPro"/>
</dbReference>
<dbReference type="PANTHER" id="PTHR47660">
    <property type="entry name" value="TRANSCRIPTION FACTOR WITH C2H2 AND ZN(2)-CYS(6) DNA BINDING DOMAIN (EUROFUNG)-RELATED-RELATED"/>
    <property type="match status" value="1"/>
</dbReference>
<proteinExistence type="predicted"/>
<dbReference type="Gene3D" id="4.10.240.10">
    <property type="entry name" value="Zn(2)-C6 fungal-type DNA-binding domain"/>
    <property type="match status" value="1"/>
</dbReference>
<evidence type="ECO:0000256" key="5">
    <source>
        <dbReference type="ARBA" id="ARBA00023242"/>
    </source>
</evidence>
<dbReference type="Pfam" id="PF00172">
    <property type="entry name" value="Zn_clus"/>
    <property type="match status" value="1"/>
</dbReference>
<feature type="region of interest" description="Disordered" evidence="6">
    <location>
        <begin position="115"/>
        <end position="144"/>
    </location>
</feature>
<dbReference type="InterPro" id="IPR001138">
    <property type="entry name" value="Zn2Cys6_DnaBD"/>
</dbReference>
<accession>M2V3D3</accession>
<sequence length="690" mass="76557">MTVPDTEDSPFSCPNCHRRFQRLDARNRHTAKFCLQNNASRNKPTAIDRRARVACDGCRTQKLKCSGAHPCAACERRARPCEYSQRKPANYSDSGREDAQEITVAERSESWWSVGSTSVPDHLQTSSTASTISTDRMSSQQSVHPIAGQLETHTDLPFEHTENHGLVQEAPTNEIPELNRINQLQTQISSRLDSGINGRGDIGFDIEHEVFNFLFPFDGDMELQECTGFAPDAYQNLTLDTYHDSGIPYSILGRGPGQEIPQTLALNTDQASTRWLSLEPSLDKFDRVIVNHFINLFLQELPSMFSSWDNFRIRKTTTEEEVLAMAAVGGLYSTTSGSHVMARAMSGDARRLALTRTNLQYPEDTQQGLSLTRAVLSRCRFPDISVSDDNHLSIQMQAVAIPIKLTSMLISLCRVTDDIHILECYRAILFQWPTGLSIRSFLTCVQTNTDASQGCKTKTVDVENLQNLFMPSGQSVNLDRPRNSIHALSSVLLLAMQGTSANSKMIPSEHLLNLSSFELALHKWLRSHQSLPDAAALALFHMGFIVLHTNMTMLHRLARIFSVGESPKNTILDAAHQWKSSAGCEVALSHATDLIEVIVSHSGKIKSPSFINRNGLGEYPKTEGEAPHLAICGFSAILVKWTAELLQPIPDIEAAKGILKVGCDMLQRLHLKIASGFLRILRLLQEASPA</sequence>
<feature type="compositionally biased region" description="Polar residues" evidence="6">
    <location>
        <begin position="115"/>
        <end position="143"/>
    </location>
</feature>
<feature type="domain" description="Zn(2)-C6 fungal-type" evidence="7">
    <location>
        <begin position="54"/>
        <end position="83"/>
    </location>
</feature>
<dbReference type="GO" id="GO:0008270">
    <property type="term" value="F:zinc ion binding"/>
    <property type="evidence" value="ECO:0007669"/>
    <property type="project" value="InterPro"/>
</dbReference>
<organism evidence="8 9">
    <name type="scientific">Cochliobolus heterostrophus (strain C5 / ATCC 48332 / race O)</name>
    <name type="common">Southern corn leaf blight fungus</name>
    <name type="synonym">Bipolaris maydis</name>
    <dbReference type="NCBI Taxonomy" id="701091"/>
    <lineage>
        <taxon>Eukaryota</taxon>
        <taxon>Fungi</taxon>
        <taxon>Dikarya</taxon>
        <taxon>Ascomycota</taxon>
        <taxon>Pezizomycotina</taxon>
        <taxon>Dothideomycetes</taxon>
        <taxon>Pleosporomycetidae</taxon>
        <taxon>Pleosporales</taxon>
        <taxon>Pleosporineae</taxon>
        <taxon>Pleosporaceae</taxon>
        <taxon>Bipolaris</taxon>
    </lineage>
</organism>
<dbReference type="Proteomes" id="UP000016936">
    <property type="component" value="Unassembled WGS sequence"/>
</dbReference>
<dbReference type="AlphaFoldDB" id="M2V3D3"/>
<keyword evidence="3" id="KW-0805">Transcription regulation</keyword>
<dbReference type="InterPro" id="IPR036864">
    <property type="entry name" value="Zn2-C6_fun-type_DNA-bd_sf"/>
</dbReference>
<keyword evidence="1" id="KW-0479">Metal-binding</keyword>
<dbReference type="CDD" id="cd00067">
    <property type="entry name" value="GAL4"/>
    <property type="match status" value="1"/>
</dbReference>
<keyword evidence="4" id="KW-0804">Transcription</keyword>
<evidence type="ECO:0000256" key="4">
    <source>
        <dbReference type="ARBA" id="ARBA00023163"/>
    </source>
</evidence>
<reference evidence="8 9" key="1">
    <citation type="journal article" date="2012" name="PLoS Pathog.">
        <title>Diverse lifestyles and strategies of plant pathogenesis encoded in the genomes of eighteen Dothideomycetes fungi.</title>
        <authorList>
            <person name="Ohm R.A."/>
            <person name="Feau N."/>
            <person name="Henrissat B."/>
            <person name="Schoch C.L."/>
            <person name="Horwitz B.A."/>
            <person name="Barry K.W."/>
            <person name="Condon B.J."/>
            <person name="Copeland A.C."/>
            <person name="Dhillon B."/>
            <person name="Glaser F."/>
            <person name="Hesse C.N."/>
            <person name="Kosti I."/>
            <person name="LaButti K."/>
            <person name="Lindquist E.A."/>
            <person name="Lucas S."/>
            <person name="Salamov A.A."/>
            <person name="Bradshaw R.E."/>
            <person name="Ciuffetti L."/>
            <person name="Hamelin R.C."/>
            <person name="Kema G.H.J."/>
            <person name="Lawrence C."/>
            <person name="Scott J.A."/>
            <person name="Spatafora J.W."/>
            <person name="Turgeon B.G."/>
            <person name="de Wit P.J.G.M."/>
            <person name="Zhong S."/>
            <person name="Goodwin S.B."/>
            <person name="Grigoriev I.V."/>
        </authorList>
    </citation>
    <scope>NUCLEOTIDE SEQUENCE [LARGE SCALE GENOMIC DNA]</scope>
    <source>
        <strain evidence="9">C5 / ATCC 48332 / race O</strain>
    </source>
</reference>
<dbReference type="EMBL" id="KB445571">
    <property type="protein sequence ID" value="EMD94533.1"/>
    <property type="molecule type" value="Genomic_DNA"/>
</dbReference>
<evidence type="ECO:0000313" key="8">
    <source>
        <dbReference type="EMBL" id="EMD94533.1"/>
    </source>
</evidence>
<name>M2V3D3_COCH5</name>